<comment type="similarity">
    <text evidence="1">Belongs to the AB hydrolase superfamily.</text>
</comment>
<dbReference type="InterPro" id="IPR029058">
    <property type="entry name" value="AB_hydrolase_fold"/>
</dbReference>
<sequence>MEAFPSEGGDQAPSRLNIPRNPAVTAPENRMRNPNKFGLMRKESFGVPRIKNHTELLKGMFEKKQLPPGMTSLKEKEAAMFHTSGANTGAFPGTNVPSMKSFEALPWGDYFEVKKNVEVASGKDGTKLSFNMYTTGEASEDRPLVYCIHGGGYTGLTWALLAKKLRDKYTIAALDLRSHGESSQSEDYSIEALAKDVTLVWQECFGSTKPKTVLLGHSLGGAIAIHASSLESIPSLAGTIVIDVVEGTAMASLPYMQQVINKRPKTFKGVEEFVKYAYSSGLTKNFEAARVSASSQVKKNPGTSEYAWITDLMATEPFWKEWYQGLSARFLKVPAPKLLLLAGTDRLDKDLTIGQMQGKFQMKVLPAGHAIQEDEPDKTAEAVDDFITRFQTQVVQ</sequence>
<feature type="domain" description="AB hydrolase-1" evidence="7">
    <location>
        <begin position="146"/>
        <end position="382"/>
    </location>
</feature>
<evidence type="ECO:0000256" key="5">
    <source>
        <dbReference type="ARBA" id="ARBA00049203"/>
    </source>
</evidence>
<gene>
    <name evidence="8" type="ORF">A3770_08p52970</name>
</gene>
<dbReference type="STRING" id="1764295.A0A5B8MQI0"/>
<keyword evidence="4" id="KW-0378">Hydrolase</keyword>
<dbReference type="InterPro" id="IPR000073">
    <property type="entry name" value="AB_hydrolase_1"/>
</dbReference>
<evidence type="ECO:0000256" key="1">
    <source>
        <dbReference type="ARBA" id="ARBA00008645"/>
    </source>
</evidence>
<evidence type="ECO:0000256" key="4">
    <source>
        <dbReference type="ARBA" id="ARBA00022801"/>
    </source>
</evidence>
<feature type="region of interest" description="Disordered" evidence="6">
    <location>
        <begin position="1"/>
        <end position="35"/>
    </location>
</feature>
<name>A0A5B8MQI0_9CHLO</name>
<proteinExistence type="inferred from homology"/>
<dbReference type="AlphaFoldDB" id="A0A5B8MQI0"/>
<dbReference type="EMBL" id="CP031041">
    <property type="protein sequence ID" value="QDZ22779.1"/>
    <property type="molecule type" value="Genomic_DNA"/>
</dbReference>
<protein>
    <recommendedName>
        <fullName evidence="2">protein phosphatase methylesterase-1</fullName>
        <ecNumber evidence="2">3.1.1.89</ecNumber>
    </recommendedName>
</protein>
<keyword evidence="3" id="KW-0719">Serine esterase</keyword>
<evidence type="ECO:0000313" key="8">
    <source>
        <dbReference type="EMBL" id="QDZ22779.1"/>
    </source>
</evidence>
<dbReference type="PANTHER" id="PTHR14189">
    <property type="entry name" value="PROTEIN PHOSPHATASE METHYLESTERASE-1 RELATED"/>
    <property type="match status" value="1"/>
</dbReference>
<evidence type="ECO:0000259" key="7">
    <source>
        <dbReference type="Pfam" id="PF12697"/>
    </source>
</evidence>
<dbReference type="OrthoDB" id="194865at2759"/>
<dbReference type="Pfam" id="PF12697">
    <property type="entry name" value="Abhydrolase_6"/>
    <property type="match status" value="1"/>
</dbReference>
<evidence type="ECO:0000256" key="2">
    <source>
        <dbReference type="ARBA" id="ARBA00013111"/>
    </source>
</evidence>
<comment type="catalytic activity">
    <reaction evidence="5">
        <text>[phosphatase 2A protein]-C-terminal L-leucine methyl ester + H2O = [phosphatase 2A protein]-C-terminal L-leucine + methanol + H(+)</text>
        <dbReference type="Rhea" id="RHEA:48548"/>
        <dbReference type="Rhea" id="RHEA-COMP:12134"/>
        <dbReference type="Rhea" id="RHEA-COMP:12135"/>
        <dbReference type="ChEBI" id="CHEBI:15377"/>
        <dbReference type="ChEBI" id="CHEBI:15378"/>
        <dbReference type="ChEBI" id="CHEBI:17790"/>
        <dbReference type="ChEBI" id="CHEBI:90516"/>
        <dbReference type="ChEBI" id="CHEBI:90517"/>
        <dbReference type="EC" id="3.1.1.89"/>
    </reaction>
</comment>
<dbReference type="GO" id="GO:0051723">
    <property type="term" value="F:protein methylesterase activity"/>
    <property type="evidence" value="ECO:0007669"/>
    <property type="project" value="UniProtKB-EC"/>
</dbReference>
<organism evidence="8 9">
    <name type="scientific">Chloropicon primus</name>
    <dbReference type="NCBI Taxonomy" id="1764295"/>
    <lineage>
        <taxon>Eukaryota</taxon>
        <taxon>Viridiplantae</taxon>
        <taxon>Chlorophyta</taxon>
        <taxon>Chloropicophyceae</taxon>
        <taxon>Chloropicales</taxon>
        <taxon>Chloropicaceae</taxon>
        <taxon>Chloropicon</taxon>
    </lineage>
</organism>
<dbReference type="Proteomes" id="UP000316726">
    <property type="component" value="Chromosome 8"/>
</dbReference>
<evidence type="ECO:0000256" key="3">
    <source>
        <dbReference type="ARBA" id="ARBA00022487"/>
    </source>
</evidence>
<reference evidence="8 9" key="1">
    <citation type="submission" date="2018-07" db="EMBL/GenBank/DDBJ databases">
        <title>The complete nuclear genome of the prasinophyte Chloropicon primus (CCMP1205).</title>
        <authorList>
            <person name="Pombert J.-F."/>
            <person name="Otis C."/>
            <person name="Turmel M."/>
            <person name="Lemieux C."/>
        </authorList>
    </citation>
    <scope>NUCLEOTIDE SEQUENCE [LARGE SCALE GENOMIC DNA]</scope>
    <source>
        <strain evidence="8 9">CCMP1205</strain>
    </source>
</reference>
<evidence type="ECO:0000313" key="9">
    <source>
        <dbReference type="Proteomes" id="UP000316726"/>
    </source>
</evidence>
<dbReference type="SUPFAM" id="SSF53474">
    <property type="entry name" value="alpha/beta-Hydrolases"/>
    <property type="match status" value="1"/>
</dbReference>
<dbReference type="EC" id="3.1.1.89" evidence="2"/>
<dbReference type="PANTHER" id="PTHR14189:SF0">
    <property type="entry name" value="PROTEIN PHOSPHATASE METHYLESTERASE 1"/>
    <property type="match status" value="1"/>
</dbReference>
<dbReference type="InterPro" id="IPR016812">
    <property type="entry name" value="PPase_methylesterase_euk"/>
</dbReference>
<evidence type="ECO:0000256" key="6">
    <source>
        <dbReference type="SAM" id="MobiDB-lite"/>
    </source>
</evidence>
<keyword evidence="9" id="KW-1185">Reference proteome</keyword>
<dbReference type="Gene3D" id="3.40.50.1820">
    <property type="entry name" value="alpha/beta hydrolase"/>
    <property type="match status" value="1"/>
</dbReference>
<accession>A0A5B8MQI0</accession>